<dbReference type="InterPro" id="IPR008939">
    <property type="entry name" value="Lytic_TGlycosylase_superhlx_U"/>
</dbReference>
<dbReference type="Proteomes" id="UP001464387">
    <property type="component" value="Unassembled WGS sequence"/>
</dbReference>
<dbReference type="InterPro" id="IPR023346">
    <property type="entry name" value="Lysozyme-like_dom_sf"/>
</dbReference>
<gene>
    <name evidence="6" type="ORF">NKI33_12365</name>
</gene>
<dbReference type="Gene3D" id="1.10.530.10">
    <property type="match status" value="1"/>
</dbReference>
<comment type="similarity">
    <text evidence="2">Belongs to the virb1 family.</text>
</comment>
<evidence type="ECO:0000313" key="7">
    <source>
        <dbReference type="Proteomes" id="UP001464387"/>
    </source>
</evidence>
<comment type="caution">
    <text evidence="6">The sequence shown here is derived from an EMBL/GenBank/DDBJ whole genome shotgun (WGS) entry which is preliminary data.</text>
</comment>
<sequence length="696" mass="75080">MPANRPHFFALLGAIAVLVPGVAIGGSVDVRVTSAIPMPDLQNPNLQHPNLQDPNRQDPNRQDEAQQDPSPSVALLKSGLDALAAGDIPRARGVRDALPAHALDQHILAWAIALYGGDKVPSGDIANAAKVLPNWPGTAALRKNSERALYRENPAPDIVVRAFDGSQPQTFEGVMVLARAYVASGDIKAARSVLSPFWHTAILEAKDETALIKEFGGLIPAADHRFRMERMFYADRVNSALRIAGLAGAQQLADAWAAADRGDKNTPKLLKAVPVAQRSAGYFFAQAEYLRKQEDFAGAAAIVMKAPTDREALVDPDAWWVERRVLSRELVDQGDMKMAYRIVAMHAAESAANAAEAEFHAGWYALRGLNDPKLAATHFTRIADLAQGPMTLSRAYYWLGRAAEVGGPGNAKDYFGRAADYGTTFYGQLAAERVGRQALNIVYPSPSAADRQSFAGREAVSAIKRLQEAGYDRYAETLYRDLAGQLTSPGELALLAVLAEKQDNHFMALKVGKIAGARGIDVGALSHPLGVIPDSANISGSGKALAYAIARQESEFNVGAVSSAGARGLLQLMPGTARQLAKKAGLQFSQTRLTTDAGYNATLGSAFLGEQLNRFNGSYVLTFAGYNAGPARASQWVAKYGDPRGKDIDAVVDWIERIPYTETRSYVQRVMENYEVYKMRISGKYDIVGDLVNGRS</sequence>
<dbReference type="Gene3D" id="1.25.20.10">
    <property type="entry name" value="Bacterial muramidases"/>
    <property type="match status" value="1"/>
</dbReference>
<evidence type="ECO:0000256" key="4">
    <source>
        <dbReference type="SAM" id="MobiDB-lite"/>
    </source>
</evidence>
<dbReference type="RefSeq" id="WP_287275051.1">
    <property type="nucleotide sequence ID" value="NZ_JAMYMY010000017.1"/>
</dbReference>
<dbReference type="SUPFAM" id="SSF48435">
    <property type="entry name" value="Bacterial muramidases"/>
    <property type="match status" value="1"/>
</dbReference>
<dbReference type="InterPro" id="IPR008258">
    <property type="entry name" value="Transglycosylase_SLT_dom_1"/>
</dbReference>
<evidence type="ECO:0000259" key="5">
    <source>
        <dbReference type="Pfam" id="PF01464"/>
    </source>
</evidence>
<feature type="region of interest" description="Disordered" evidence="4">
    <location>
        <begin position="39"/>
        <end position="71"/>
    </location>
</feature>
<organism evidence="6 7">
    <name type="scientific">Mesorhizobium opportunistum</name>
    <dbReference type="NCBI Taxonomy" id="593909"/>
    <lineage>
        <taxon>Bacteria</taxon>
        <taxon>Pseudomonadati</taxon>
        <taxon>Pseudomonadota</taxon>
        <taxon>Alphaproteobacteria</taxon>
        <taxon>Hyphomicrobiales</taxon>
        <taxon>Phyllobacteriaceae</taxon>
        <taxon>Mesorhizobium</taxon>
    </lineage>
</organism>
<dbReference type="SUPFAM" id="SSF53955">
    <property type="entry name" value="Lysozyme-like"/>
    <property type="match status" value="1"/>
</dbReference>
<evidence type="ECO:0000256" key="1">
    <source>
        <dbReference type="ARBA" id="ARBA00007734"/>
    </source>
</evidence>
<feature type="compositionally biased region" description="Polar residues" evidence="4">
    <location>
        <begin position="42"/>
        <end position="54"/>
    </location>
</feature>
<proteinExistence type="inferred from homology"/>
<feature type="compositionally biased region" description="Basic and acidic residues" evidence="4">
    <location>
        <begin position="55"/>
        <end position="64"/>
    </location>
</feature>
<dbReference type="PANTHER" id="PTHR37423:SF2">
    <property type="entry name" value="MEMBRANE-BOUND LYTIC MUREIN TRANSGLYCOSYLASE C"/>
    <property type="match status" value="1"/>
</dbReference>
<evidence type="ECO:0000313" key="6">
    <source>
        <dbReference type="EMBL" id="MER8933759.1"/>
    </source>
</evidence>
<dbReference type="EMBL" id="JAMYPJ010000014">
    <property type="protein sequence ID" value="MER8933759.1"/>
    <property type="molecule type" value="Genomic_DNA"/>
</dbReference>
<evidence type="ECO:0000256" key="3">
    <source>
        <dbReference type="ARBA" id="ARBA00022729"/>
    </source>
</evidence>
<protein>
    <submittedName>
        <fullName evidence="6">Lytic transglycosylase domain-containing protein</fullName>
    </submittedName>
</protein>
<dbReference type="CDD" id="cd13401">
    <property type="entry name" value="Slt70-like"/>
    <property type="match status" value="1"/>
</dbReference>
<dbReference type="PANTHER" id="PTHR37423">
    <property type="entry name" value="SOLUBLE LYTIC MUREIN TRANSGLYCOSYLASE-RELATED"/>
    <property type="match status" value="1"/>
</dbReference>
<feature type="domain" description="Transglycosylase SLT" evidence="5">
    <location>
        <begin position="539"/>
        <end position="644"/>
    </location>
</feature>
<keyword evidence="3" id="KW-0732">Signal</keyword>
<comment type="similarity">
    <text evidence="1">Belongs to the transglycosylase Slt family.</text>
</comment>
<reference evidence="6 7" key="1">
    <citation type="journal article" date="2024" name="Proc. Natl. Acad. Sci. U.S.A.">
        <title>The evolutionary genomics of adaptation to stress in wild rhizobium bacteria.</title>
        <authorList>
            <person name="Kehlet-Delgado H."/>
            <person name="Montoya A.P."/>
            <person name="Jensen K.T."/>
            <person name="Wendlandt C.E."/>
            <person name="Dexheimer C."/>
            <person name="Roberts M."/>
            <person name="Torres Martinez L."/>
            <person name="Friesen M.L."/>
            <person name="Griffitts J.S."/>
            <person name="Porter S.S."/>
        </authorList>
    </citation>
    <scope>NUCLEOTIDE SEQUENCE [LARGE SCALE GENOMIC DNA]</scope>
    <source>
        <strain evidence="6 7">M0729</strain>
    </source>
</reference>
<accession>A0ABV1YFA6</accession>
<name>A0ABV1YFA6_9HYPH</name>
<evidence type="ECO:0000256" key="2">
    <source>
        <dbReference type="ARBA" id="ARBA00009387"/>
    </source>
</evidence>
<dbReference type="Pfam" id="PF01464">
    <property type="entry name" value="SLT"/>
    <property type="match status" value="1"/>
</dbReference>
<keyword evidence="7" id="KW-1185">Reference proteome</keyword>